<comment type="caution">
    <text evidence="1">The sequence shown here is derived from an EMBL/GenBank/DDBJ whole genome shotgun (WGS) entry which is preliminary data.</text>
</comment>
<organism evidence="1 2">
    <name type="scientific">Marasmius tenuissimus</name>
    <dbReference type="NCBI Taxonomy" id="585030"/>
    <lineage>
        <taxon>Eukaryota</taxon>
        <taxon>Fungi</taxon>
        <taxon>Dikarya</taxon>
        <taxon>Basidiomycota</taxon>
        <taxon>Agaricomycotina</taxon>
        <taxon>Agaricomycetes</taxon>
        <taxon>Agaricomycetidae</taxon>
        <taxon>Agaricales</taxon>
        <taxon>Marasmiineae</taxon>
        <taxon>Marasmiaceae</taxon>
        <taxon>Marasmius</taxon>
    </lineage>
</organism>
<dbReference type="InterPro" id="IPR027417">
    <property type="entry name" value="P-loop_NTPase"/>
</dbReference>
<evidence type="ECO:0000313" key="1">
    <source>
        <dbReference type="EMBL" id="KAL0057239.1"/>
    </source>
</evidence>
<gene>
    <name evidence="1" type="ORF">AAF712_016126</name>
</gene>
<dbReference type="Proteomes" id="UP001437256">
    <property type="component" value="Unassembled WGS sequence"/>
</dbReference>
<name>A0ABR2Z8K8_9AGAR</name>
<feature type="non-terminal residue" evidence="1">
    <location>
        <position position="268"/>
    </location>
</feature>
<dbReference type="EMBL" id="JBBXMP010000616">
    <property type="protein sequence ID" value="KAL0057239.1"/>
    <property type="molecule type" value="Genomic_DNA"/>
</dbReference>
<proteinExistence type="predicted"/>
<keyword evidence="2" id="KW-1185">Reference proteome</keyword>
<accession>A0ABR2Z8K8</accession>
<sequence length="268" mass="30081">MAQAFVTTTKQECHIYYANDMKGRGRKRQQLKDLAAEAAWSVPVKEADDLGGQMPYTPSMPVFCMENIATELGISNGSPGTLVPITYDEIEGRRYAISAEADFKAYVNCDLKACHPNWVILRPIKKQIHYSLLGSTKTYYTNRSQLPLIPAFAFTSHNTQGRSLDVCCVDLASCPSIQSAYVMLLRVCSLKGLCILREFDLGQIRNHISQELKNELNRTDQKAKRTKSYSQERLSWFYNLILEGQVSLLTTDGLDFETIAASPGSFNQ</sequence>
<reference evidence="1 2" key="1">
    <citation type="submission" date="2024-05" db="EMBL/GenBank/DDBJ databases">
        <title>A draft genome resource for the thread blight pathogen Marasmius tenuissimus strain MS-2.</title>
        <authorList>
            <person name="Yulfo-Soto G.E."/>
            <person name="Baruah I.K."/>
            <person name="Amoako-Attah I."/>
            <person name="Bukari Y."/>
            <person name="Meinhardt L.W."/>
            <person name="Bailey B.A."/>
            <person name="Cohen S.P."/>
        </authorList>
    </citation>
    <scope>NUCLEOTIDE SEQUENCE [LARGE SCALE GENOMIC DNA]</scope>
    <source>
        <strain evidence="1 2">MS-2</strain>
    </source>
</reference>
<protein>
    <submittedName>
        <fullName evidence="1">Uncharacterized protein</fullName>
    </submittedName>
</protein>
<evidence type="ECO:0000313" key="2">
    <source>
        <dbReference type="Proteomes" id="UP001437256"/>
    </source>
</evidence>
<dbReference type="SUPFAM" id="SSF52540">
    <property type="entry name" value="P-loop containing nucleoside triphosphate hydrolases"/>
    <property type="match status" value="1"/>
</dbReference>